<reference evidence="3 4" key="1">
    <citation type="submission" date="2022-07" db="EMBL/GenBank/DDBJ databases">
        <title>Mucilaginibacter sp. JC4.</title>
        <authorList>
            <person name="Le V."/>
            <person name="Ko S.-R."/>
            <person name="Ahn C.-Y."/>
            <person name="Oh H.-M."/>
        </authorList>
    </citation>
    <scope>NUCLEOTIDE SEQUENCE [LARGE SCALE GENOMIC DNA]</scope>
    <source>
        <strain evidence="3 4">JC4</strain>
    </source>
</reference>
<name>A0ABT1T956_9SPHI</name>
<dbReference type="GO" id="GO:0004519">
    <property type="term" value="F:endonuclease activity"/>
    <property type="evidence" value="ECO:0007669"/>
    <property type="project" value="UniProtKB-KW"/>
</dbReference>
<feature type="signal peptide" evidence="1">
    <location>
        <begin position="1"/>
        <end position="21"/>
    </location>
</feature>
<keyword evidence="4" id="KW-1185">Reference proteome</keyword>
<evidence type="ECO:0000259" key="2">
    <source>
        <dbReference type="Pfam" id="PF01223"/>
    </source>
</evidence>
<accession>A0ABT1T956</accession>
<proteinExistence type="predicted"/>
<sequence length="262" mass="29881">MPKPVIAILIIFCFFTGNVSAQEINAAYVKALYKKYPTRKSDLCAGCKIWVNPYYKSIADTAEHRPLVTYYVYTEAHRLEQEALNLPRKSIYAAWHAAYGQANETMLYRYANKNSTDMIAKGHCQAWILMAWSADAAILSDTYTFNSGMEYQGQNIGTELATEEFCRKLTGFRGEALTDSVRIWCGTFGSKQTYTLGKLTATVPSHYYKIIQYNNHNVGGDIVLCYWMPNEPTEKRSLFEQRLISYPDLVKKLGFDPKAIFN</sequence>
<feature type="domain" description="DNA/RNA non-specific endonuclease/pyrophosphatase/phosphodiesterase" evidence="2">
    <location>
        <begin position="48"/>
        <end position="239"/>
    </location>
</feature>
<protein>
    <submittedName>
        <fullName evidence="3">DNA/RNA non-specific endonuclease</fullName>
    </submittedName>
</protein>
<dbReference type="EMBL" id="JANHOH010000011">
    <property type="protein sequence ID" value="MCQ6961084.1"/>
    <property type="molecule type" value="Genomic_DNA"/>
</dbReference>
<dbReference type="InterPro" id="IPR044929">
    <property type="entry name" value="DNA/RNA_non-sp_Endonuclease_sf"/>
</dbReference>
<evidence type="ECO:0000313" key="3">
    <source>
        <dbReference type="EMBL" id="MCQ6961084.1"/>
    </source>
</evidence>
<comment type="caution">
    <text evidence="3">The sequence shown here is derived from an EMBL/GenBank/DDBJ whole genome shotgun (WGS) entry which is preliminary data.</text>
</comment>
<dbReference type="SUPFAM" id="SSF54060">
    <property type="entry name" value="His-Me finger endonucleases"/>
    <property type="match status" value="1"/>
</dbReference>
<dbReference type="InterPro" id="IPR001604">
    <property type="entry name" value="Endo_G_ENPP1-like_dom"/>
</dbReference>
<keyword evidence="3" id="KW-0378">Hydrolase</keyword>
<gene>
    <name evidence="3" type="ORF">NPE20_24125</name>
</gene>
<dbReference type="RefSeq" id="WP_256541250.1">
    <property type="nucleotide sequence ID" value="NZ_JANHOH010000011.1"/>
</dbReference>
<dbReference type="Gene3D" id="3.40.570.10">
    <property type="entry name" value="Extracellular Endonuclease, subunit A"/>
    <property type="match status" value="1"/>
</dbReference>
<organism evidence="3 4">
    <name type="scientific">Mucilaginibacter aquariorum</name>
    <dbReference type="NCBI Taxonomy" id="2967225"/>
    <lineage>
        <taxon>Bacteria</taxon>
        <taxon>Pseudomonadati</taxon>
        <taxon>Bacteroidota</taxon>
        <taxon>Sphingobacteriia</taxon>
        <taxon>Sphingobacteriales</taxon>
        <taxon>Sphingobacteriaceae</taxon>
        <taxon>Mucilaginibacter</taxon>
    </lineage>
</organism>
<dbReference type="Pfam" id="PF01223">
    <property type="entry name" value="Endonuclease_NS"/>
    <property type="match status" value="1"/>
</dbReference>
<keyword evidence="1" id="KW-0732">Signal</keyword>
<evidence type="ECO:0000313" key="4">
    <source>
        <dbReference type="Proteomes" id="UP001204376"/>
    </source>
</evidence>
<dbReference type="Proteomes" id="UP001204376">
    <property type="component" value="Unassembled WGS sequence"/>
</dbReference>
<keyword evidence="3" id="KW-0255">Endonuclease</keyword>
<keyword evidence="3" id="KW-0540">Nuclease</keyword>
<evidence type="ECO:0000256" key="1">
    <source>
        <dbReference type="SAM" id="SignalP"/>
    </source>
</evidence>
<dbReference type="InterPro" id="IPR044925">
    <property type="entry name" value="His-Me_finger_sf"/>
</dbReference>
<feature type="chain" id="PRO_5047214963" evidence="1">
    <location>
        <begin position="22"/>
        <end position="262"/>
    </location>
</feature>